<gene>
    <name evidence="9" type="ORF">LshimejAT787_0502340</name>
</gene>
<evidence type="ECO:0000313" key="9">
    <source>
        <dbReference type="EMBL" id="GLB38369.1"/>
    </source>
</evidence>
<dbReference type="Proteomes" id="UP001063166">
    <property type="component" value="Unassembled WGS sequence"/>
</dbReference>
<evidence type="ECO:0000256" key="6">
    <source>
        <dbReference type="ARBA" id="ARBA00022989"/>
    </source>
</evidence>
<evidence type="ECO:0000313" key="10">
    <source>
        <dbReference type="Proteomes" id="UP001063166"/>
    </source>
</evidence>
<keyword evidence="5 8" id="KW-0812">Transmembrane</keyword>
<feature type="transmembrane region" description="Helical" evidence="8">
    <location>
        <begin position="223"/>
        <end position="241"/>
    </location>
</feature>
<dbReference type="AlphaFoldDB" id="A0A9P3PMX0"/>
<evidence type="ECO:0000256" key="2">
    <source>
        <dbReference type="ARBA" id="ARBA00010892"/>
    </source>
</evidence>
<dbReference type="EMBL" id="BRPK01000005">
    <property type="protein sequence ID" value="GLB38369.1"/>
    <property type="molecule type" value="Genomic_DNA"/>
</dbReference>
<evidence type="ECO:0000256" key="5">
    <source>
        <dbReference type="ARBA" id="ARBA00022692"/>
    </source>
</evidence>
<dbReference type="Pfam" id="PF03824">
    <property type="entry name" value="NicO"/>
    <property type="match status" value="1"/>
</dbReference>
<name>A0A9P3PMX0_LYOSH</name>
<dbReference type="OrthoDB" id="5197598at2759"/>
<comment type="similarity">
    <text evidence="2 8">Belongs to the NiCoT transporter (TC 2.A.52) family.</text>
</comment>
<keyword evidence="6 8" id="KW-1133">Transmembrane helix</keyword>
<protein>
    <recommendedName>
        <fullName evidence="8">Nickel/cobalt efflux system</fullName>
    </recommendedName>
</protein>
<dbReference type="InterPro" id="IPR011541">
    <property type="entry name" value="Ni/Co_transpt_high_affinity"/>
</dbReference>
<accession>A0A9P3PMX0</accession>
<keyword evidence="3 8" id="KW-0813">Transport</keyword>
<evidence type="ECO:0000256" key="8">
    <source>
        <dbReference type="RuleBase" id="RU362101"/>
    </source>
</evidence>
<keyword evidence="4" id="KW-0533">Nickel</keyword>
<feature type="transmembrane region" description="Helical" evidence="8">
    <location>
        <begin position="55"/>
        <end position="72"/>
    </location>
</feature>
<comment type="subcellular location">
    <subcellularLocation>
        <location evidence="8">Cell membrane</location>
        <topology evidence="8">Multi-pass membrane protein</topology>
    </subcellularLocation>
    <subcellularLocation>
        <location evidence="1">Endomembrane system</location>
        <topology evidence="1">Multi-pass membrane protein</topology>
    </subcellularLocation>
</comment>
<dbReference type="PANTHER" id="PTHR31611">
    <property type="entry name" value="HIGH-AFFINITY NICKEL TRANSPORT PROTEIN NIC1"/>
    <property type="match status" value="1"/>
</dbReference>
<evidence type="ECO:0000256" key="7">
    <source>
        <dbReference type="ARBA" id="ARBA00023136"/>
    </source>
</evidence>
<feature type="transmembrane region" description="Helical" evidence="8">
    <location>
        <begin position="21"/>
        <end position="43"/>
    </location>
</feature>
<organism evidence="9 10">
    <name type="scientific">Lyophyllum shimeji</name>
    <name type="common">Hon-shimeji</name>
    <name type="synonym">Tricholoma shimeji</name>
    <dbReference type="NCBI Taxonomy" id="47721"/>
    <lineage>
        <taxon>Eukaryota</taxon>
        <taxon>Fungi</taxon>
        <taxon>Dikarya</taxon>
        <taxon>Basidiomycota</taxon>
        <taxon>Agaricomycotina</taxon>
        <taxon>Agaricomycetes</taxon>
        <taxon>Agaricomycetidae</taxon>
        <taxon>Agaricales</taxon>
        <taxon>Tricholomatineae</taxon>
        <taxon>Lyophyllaceae</taxon>
        <taxon>Lyophyllum</taxon>
    </lineage>
</organism>
<dbReference type="GO" id="GO:0012505">
    <property type="term" value="C:endomembrane system"/>
    <property type="evidence" value="ECO:0007669"/>
    <property type="project" value="UniProtKB-SubCell"/>
</dbReference>
<comment type="caution">
    <text evidence="8">Lacks conserved residue(s) required for the propagation of feature annotation.</text>
</comment>
<evidence type="ECO:0000256" key="1">
    <source>
        <dbReference type="ARBA" id="ARBA00004127"/>
    </source>
</evidence>
<comment type="caution">
    <text evidence="9">The sequence shown here is derived from an EMBL/GenBank/DDBJ whole genome shotgun (WGS) entry which is preliminary data.</text>
</comment>
<keyword evidence="7 8" id="KW-0472">Membrane</keyword>
<feature type="transmembrane region" description="Helical" evidence="8">
    <location>
        <begin position="161"/>
        <end position="189"/>
    </location>
</feature>
<reference evidence="9" key="1">
    <citation type="submission" date="2022-07" db="EMBL/GenBank/DDBJ databases">
        <title>The genome of Lyophyllum shimeji provides insight into the initial evolution of ectomycorrhizal fungal genome.</title>
        <authorList>
            <person name="Kobayashi Y."/>
            <person name="Shibata T."/>
            <person name="Hirakawa H."/>
            <person name="Shigenobu S."/>
            <person name="Nishiyama T."/>
            <person name="Yamada A."/>
            <person name="Hasebe M."/>
            <person name="Kawaguchi M."/>
        </authorList>
    </citation>
    <scope>NUCLEOTIDE SEQUENCE</scope>
    <source>
        <strain evidence="9">AT787</strain>
    </source>
</reference>
<evidence type="ECO:0000256" key="3">
    <source>
        <dbReference type="ARBA" id="ARBA00022448"/>
    </source>
</evidence>
<keyword evidence="10" id="KW-1185">Reference proteome</keyword>
<dbReference type="GO" id="GO:0015099">
    <property type="term" value="F:nickel cation transmembrane transporter activity"/>
    <property type="evidence" value="ECO:0007669"/>
    <property type="project" value="UniProtKB-UniRule"/>
</dbReference>
<evidence type="ECO:0000256" key="4">
    <source>
        <dbReference type="ARBA" id="ARBA00022596"/>
    </source>
</evidence>
<dbReference type="InterPro" id="IPR004688">
    <property type="entry name" value="Ni/Co_transpt"/>
</dbReference>
<proteinExistence type="inferred from homology"/>
<sequence length="281" mass="30395">MMRILGPIMTFVNRPWKMYPVGVLFGFGFDTASSIALLALSAIAKRGPDGESIPTAHVVILPLLFTAGMSLIDSLDSILMLYSYCEFPDHSWVLFEKTSKTAQRASHPDHKVVDEKVIVQVHTQAASDIVVMPPTVGSRNAAHLESDLDRKIRDRMAKMNVMSGLSIILTLMSILLAFSISVITIMGLIGEQCERCRRAAEAPDGGGLAGSWWRAWAKVNDNSGYIGAAIVGVFLTIVAACQSRELPGMRLSKLFELQARCPCAPQDNVHRATGGVGLAGP</sequence>
<dbReference type="PANTHER" id="PTHR31611:SF0">
    <property type="entry name" value="HIGH-AFFINITY NICKEL TRANSPORT PROTEIN NIC1"/>
    <property type="match status" value="1"/>
</dbReference>
<dbReference type="GO" id="GO:0005886">
    <property type="term" value="C:plasma membrane"/>
    <property type="evidence" value="ECO:0007669"/>
    <property type="project" value="UniProtKB-SubCell"/>
</dbReference>